<dbReference type="Proteomes" id="UP001330812">
    <property type="component" value="Chromosome"/>
</dbReference>
<dbReference type="SUPFAM" id="SSF53850">
    <property type="entry name" value="Periplasmic binding protein-like II"/>
    <property type="match status" value="1"/>
</dbReference>
<dbReference type="Gene3D" id="3.40.190.290">
    <property type="match status" value="1"/>
</dbReference>
<keyword evidence="7" id="KW-1185">Reference proteome</keyword>
<dbReference type="EMBL" id="CP142149">
    <property type="protein sequence ID" value="WSE31310.1"/>
    <property type="molecule type" value="Genomic_DNA"/>
</dbReference>
<dbReference type="RefSeq" id="WP_326834116.1">
    <property type="nucleotide sequence ID" value="NZ_CP142149.1"/>
</dbReference>
<evidence type="ECO:0000256" key="1">
    <source>
        <dbReference type="ARBA" id="ARBA00009437"/>
    </source>
</evidence>
<name>A0ABZ1IA61_9PSEU</name>
<dbReference type="PANTHER" id="PTHR30126:SF40">
    <property type="entry name" value="HTH-TYPE TRANSCRIPTIONAL REGULATOR GLTR"/>
    <property type="match status" value="1"/>
</dbReference>
<keyword evidence="4" id="KW-0804">Transcription</keyword>
<gene>
    <name evidence="6" type="ORF">VSH64_04185</name>
</gene>
<dbReference type="InterPro" id="IPR000847">
    <property type="entry name" value="LysR_HTH_N"/>
</dbReference>
<protein>
    <submittedName>
        <fullName evidence="6">LysR family transcriptional regulator</fullName>
    </submittedName>
</protein>
<evidence type="ECO:0000313" key="7">
    <source>
        <dbReference type="Proteomes" id="UP001330812"/>
    </source>
</evidence>
<comment type="similarity">
    <text evidence="1">Belongs to the LysR transcriptional regulatory family.</text>
</comment>
<dbReference type="InterPro" id="IPR036388">
    <property type="entry name" value="WH-like_DNA-bd_sf"/>
</dbReference>
<dbReference type="InterPro" id="IPR005119">
    <property type="entry name" value="LysR_subst-bd"/>
</dbReference>
<evidence type="ECO:0000259" key="5">
    <source>
        <dbReference type="PROSITE" id="PS50931"/>
    </source>
</evidence>
<dbReference type="SUPFAM" id="SSF46785">
    <property type="entry name" value="Winged helix' DNA-binding domain"/>
    <property type="match status" value="1"/>
</dbReference>
<keyword evidence="3" id="KW-0238">DNA-binding</keyword>
<evidence type="ECO:0000256" key="3">
    <source>
        <dbReference type="ARBA" id="ARBA00023125"/>
    </source>
</evidence>
<dbReference type="Pfam" id="PF03466">
    <property type="entry name" value="LysR_substrate"/>
    <property type="match status" value="1"/>
</dbReference>
<keyword evidence="2" id="KW-0805">Transcription regulation</keyword>
<accession>A0ABZ1IA61</accession>
<sequence length="304" mass="33697">MALDLFRLLVFVTVVDRNGYSAAARPLNLAQPTVSHHVSELERTLDTRLLHYEQRAVHLTAAGREVYRVAKVMLREQERLGESLDDLAHGRRGRVRLGASMAFEQGYFLQRAIAPFCRKHERTRLSLRFGHSRREAQAVLDREIDLAYVLRWHLPTDAQFELLHTAELTFMAAADHPLSALAEVGVDQIAEAGLITAPQSGVESSYYNQLLREFGLDSDHSVLEIEGLQPRVFAAEAGLGVIAMFIPEYGRDADRGSLRPLAVGGPPIKVEAGLVRRPGEALSSSADAFAGWLRGLTRHCSAQN</sequence>
<dbReference type="InterPro" id="IPR036390">
    <property type="entry name" value="WH_DNA-bd_sf"/>
</dbReference>
<evidence type="ECO:0000256" key="2">
    <source>
        <dbReference type="ARBA" id="ARBA00023015"/>
    </source>
</evidence>
<proteinExistence type="inferred from homology"/>
<evidence type="ECO:0000256" key="4">
    <source>
        <dbReference type="ARBA" id="ARBA00023163"/>
    </source>
</evidence>
<organism evidence="6 7">
    <name type="scientific">Amycolatopsis rhabdoformis</name>
    <dbReference type="NCBI Taxonomy" id="1448059"/>
    <lineage>
        <taxon>Bacteria</taxon>
        <taxon>Bacillati</taxon>
        <taxon>Actinomycetota</taxon>
        <taxon>Actinomycetes</taxon>
        <taxon>Pseudonocardiales</taxon>
        <taxon>Pseudonocardiaceae</taxon>
        <taxon>Amycolatopsis</taxon>
    </lineage>
</organism>
<evidence type="ECO:0000313" key="6">
    <source>
        <dbReference type="EMBL" id="WSE31310.1"/>
    </source>
</evidence>
<feature type="domain" description="HTH lysR-type" evidence="5">
    <location>
        <begin position="1"/>
        <end position="60"/>
    </location>
</feature>
<reference evidence="6 7" key="1">
    <citation type="journal article" date="2015" name="Int. J. Syst. Evol. Microbiol.">
        <title>Amycolatopsis rhabdoformis sp. nov., an actinomycete isolated from a tropical forest soil.</title>
        <authorList>
            <person name="Souza W.R."/>
            <person name="Silva R.E."/>
            <person name="Goodfellow M."/>
            <person name="Busarakam K."/>
            <person name="Figueiro F.S."/>
            <person name="Ferreira D."/>
            <person name="Rodrigues-Filho E."/>
            <person name="Moraes L.A.B."/>
            <person name="Zucchi T.D."/>
        </authorList>
    </citation>
    <scope>NUCLEOTIDE SEQUENCE [LARGE SCALE GENOMIC DNA]</scope>
    <source>
        <strain evidence="6 7">NCIMB 14900</strain>
    </source>
</reference>
<dbReference type="PROSITE" id="PS50931">
    <property type="entry name" value="HTH_LYSR"/>
    <property type="match status" value="1"/>
</dbReference>
<dbReference type="PANTHER" id="PTHR30126">
    <property type="entry name" value="HTH-TYPE TRANSCRIPTIONAL REGULATOR"/>
    <property type="match status" value="1"/>
</dbReference>
<dbReference type="Pfam" id="PF00126">
    <property type="entry name" value="HTH_1"/>
    <property type="match status" value="1"/>
</dbReference>
<dbReference type="Gene3D" id="1.10.10.10">
    <property type="entry name" value="Winged helix-like DNA-binding domain superfamily/Winged helix DNA-binding domain"/>
    <property type="match status" value="1"/>
</dbReference>